<feature type="compositionally biased region" description="Pro residues" evidence="2">
    <location>
        <begin position="385"/>
        <end position="400"/>
    </location>
</feature>
<feature type="region of interest" description="Disordered" evidence="2">
    <location>
        <begin position="360"/>
        <end position="502"/>
    </location>
</feature>
<keyword evidence="4" id="KW-1185">Reference proteome</keyword>
<comment type="caution">
    <text evidence="3">The sequence shown here is derived from an EMBL/GenBank/DDBJ whole genome shotgun (WGS) entry which is preliminary data.</text>
</comment>
<feature type="compositionally biased region" description="Low complexity" evidence="2">
    <location>
        <begin position="413"/>
        <end position="429"/>
    </location>
</feature>
<accession>A0A1X2II04</accession>
<protein>
    <submittedName>
        <fullName evidence="3">Uncharacterized protein</fullName>
    </submittedName>
</protein>
<feature type="compositionally biased region" description="Low complexity" evidence="2">
    <location>
        <begin position="328"/>
        <end position="347"/>
    </location>
</feature>
<feature type="compositionally biased region" description="Polar residues" evidence="2">
    <location>
        <begin position="484"/>
        <end position="494"/>
    </location>
</feature>
<dbReference type="OrthoDB" id="2281102at2759"/>
<proteinExistence type="predicted"/>
<name>A0A1X2II04_9FUNG</name>
<dbReference type="AlphaFoldDB" id="A0A1X2II04"/>
<evidence type="ECO:0000256" key="2">
    <source>
        <dbReference type="SAM" id="MobiDB-lite"/>
    </source>
</evidence>
<evidence type="ECO:0000313" key="4">
    <source>
        <dbReference type="Proteomes" id="UP000193560"/>
    </source>
</evidence>
<feature type="region of interest" description="Disordered" evidence="2">
    <location>
        <begin position="316"/>
        <end position="347"/>
    </location>
</feature>
<feature type="coiled-coil region" evidence="1">
    <location>
        <begin position="102"/>
        <end position="167"/>
    </location>
</feature>
<evidence type="ECO:0000256" key="1">
    <source>
        <dbReference type="SAM" id="Coils"/>
    </source>
</evidence>
<keyword evidence="1" id="KW-0175">Coiled coil</keyword>
<sequence>MGVQAAIAFLNGNETASIASAHPGKRPIPPKSTTSSWTAKPASAVNLPDKKKDNTLANTKINNTTTATATAKAAVAETTTSRHTHKSRAIVDMLTAELTTQYQEALDKNDSAKEIINKLESDVELYACDSTKVRDYEIRVEYLAQKLEQVSEERDLLEQELSTYKDRHGNLATPVSPAFGPDVFGGKTTMIEAVPTTTTATHQKNNMNQQHNETSNNNDSFEKQHQQQQQRLEDIYFDEILDAYEERRSEDNDDMVQQQEHNEQMMAQMLAEYDQGMKMAMETYVADLEKQRLENKTLQSMVKKQDELIKKLETQYGVDHPSDESGEQRLSQQRQQRQQRTSPSYRSSIDVLAEMARNESVLGSSSSLPLNSIQHHHQRDTGRNTPPPFAPPKTPLPPLPITDQSNTSVNNDSLISYSRSSTSSTTWSSDEQEHHHQQHQNQHQQHHQHQHPLSTMTTGLPPKHNTIDDHHHADHTSIVDGDGSLNNGATSGSFWNGLRKKF</sequence>
<dbReference type="EMBL" id="MCGE01000010">
    <property type="protein sequence ID" value="ORZ16913.1"/>
    <property type="molecule type" value="Genomic_DNA"/>
</dbReference>
<evidence type="ECO:0000313" key="3">
    <source>
        <dbReference type="EMBL" id="ORZ16913.1"/>
    </source>
</evidence>
<feature type="compositionally biased region" description="Basic and acidic residues" evidence="2">
    <location>
        <begin position="465"/>
        <end position="477"/>
    </location>
</feature>
<feature type="region of interest" description="Disordered" evidence="2">
    <location>
        <begin position="18"/>
        <end position="57"/>
    </location>
</feature>
<feature type="compositionally biased region" description="Polar residues" evidence="2">
    <location>
        <begin position="208"/>
        <end position="219"/>
    </location>
</feature>
<gene>
    <name evidence="3" type="ORF">BCR42DRAFT_413497</name>
</gene>
<feature type="compositionally biased region" description="Polar residues" evidence="2">
    <location>
        <begin position="361"/>
        <end position="373"/>
    </location>
</feature>
<reference evidence="3 4" key="1">
    <citation type="submission" date="2016-07" db="EMBL/GenBank/DDBJ databases">
        <title>Pervasive Adenine N6-methylation of Active Genes in Fungi.</title>
        <authorList>
            <consortium name="DOE Joint Genome Institute"/>
            <person name="Mondo S.J."/>
            <person name="Dannebaum R.O."/>
            <person name="Kuo R.C."/>
            <person name="Labutti K."/>
            <person name="Haridas S."/>
            <person name="Kuo A."/>
            <person name="Salamov A."/>
            <person name="Ahrendt S.R."/>
            <person name="Lipzen A."/>
            <person name="Sullivan W."/>
            <person name="Andreopoulos W.B."/>
            <person name="Clum A."/>
            <person name="Lindquist E."/>
            <person name="Daum C."/>
            <person name="Ramamoorthy G.K."/>
            <person name="Gryganskyi A."/>
            <person name="Culley D."/>
            <person name="Magnuson J.K."/>
            <person name="James T.Y."/>
            <person name="O'Malley M.A."/>
            <person name="Stajich J.E."/>
            <person name="Spatafora J.W."/>
            <person name="Visel A."/>
            <person name="Grigoriev I.V."/>
        </authorList>
    </citation>
    <scope>NUCLEOTIDE SEQUENCE [LARGE SCALE GENOMIC DNA]</scope>
    <source>
        <strain evidence="3 4">NRRL 1336</strain>
    </source>
</reference>
<organism evidence="3 4">
    <name type="scientific">Absidia repens</name>
    <dbReference type="NCBI Taxonomy" id="90262"/>
    <lineage>
        <taxon>Eukaryota</taxon>
        <taxon>Fungi</taxon>
        <taxon>Fungi incertae sedis</taxon>
        <taxon>Mucoromycota</taxon>
        <taxon>Mucoromycotina</taxon>
        <taxon>Mucoromycetes</taxon>
        <taxon>Mucorales</taxon>
        <taxon>Cunninghamellaceae</taxon>
        <taxon>Absidia</taxon>
    </lineage>
</organism>
<feature type="compositionally biased region" description="Polar residues" evidence="2">
    <location>
        <begin position="402"/>
        <end position="412"/>
    </location>
</feature>
<feature type="region of interest" description="Disordered" evidence="2">
    <location>
        <begin position="208"/>
        <end position="229"/>
    </location>
</feature>
<dbReference type="STRING" id="90262.A0A1X2II04"/>
<dbReference type="Proteomes" id="UP000193560">
    <property type="component" value="Unassembled WGS sequence"/>
</dbReference>